<evidence type="ECO:0000313" key="4">
    <source>
        <dbReference type="EMBL" id="MQM21101.1"/>
    </source>
</evidence>
<dbReference type="PANTHER" id="PTHR31614:SF5">
    <property type="entry name" value="ALLERGEN-LIKE PROTEIN BRSN20"/>
    <property type="match status" value="1"/>
</dbReference>
<evidence type="ECO:0000256" key="2">
    <source>
        <dbReference type="ARBA" id="ARBA00023157"/>
    </source>
</evidence>
<reference evidence="4" key="1">
    <citation type="submission" date="2017-07" db="EMBL/GenBank/DDBJ databases">
        <title>Taro Niue Genome Assembly and Annotation.</title>
        <authorList>
            <person name="Atibalentja N."/>
            <person name="Keating K."/>
            <person name="Fields C.J."/>
        </authorList>
    </citation>
    <scope>NUCLEOTIDE SEQUENCE</scope>
    <source>
        <strain evidence="4">Niue_2</strain>
        <tissue evidence="4">Leaf</tissue>
    </source>
</reference>
<dbReference type="SMR" id="A0A843XPN8"/>
<dbReference type="PANTHER" id="PTHR31614">
    <property type="entry name" value="PROTEIN DOWNSTREAM OF FLC-RELATED"/>
    <property type="match status" value="1"/>
</dbReference>
<dbReference type="AlphaFoldDB" id="A0A843XPN8"/>
<keyword evidence="2" id="KW-1015">Disulfide bond</keyword>
<keyword evidence="3" id="KW-0732">Signal</keyword>
<evidence type="ECO:0000256" key="1">
    <source>
        <dbReference type="ARBA" id="ARBA00010049"/>
    </source>
</evidence>
<sequence length="168" mass="17866">MAAASFLLLLALTLCGLAALPPLACGSRYPKTGFTVEGGVFCDTCQAGFETPATTYIAGAKVRVECRDRITGVVKYTASGVTNSKGKYSIPVNGEHEYEICESVLVSSSQAECASPLAGRERARVVLSHNNGVASDKRLANNLGFQRVSAVAGCAEIMKMYQQYEEEN</sequence>
<protein>
    <submittedName>
        <fullName evidence="4">Uncharacterized protein</fullName>
    </submittedName>
</protein>
<organism evidence="4 5">
    <name type="scientific">Colocasia esculenta</name>
    <name type="common">Wild taro</name>
    <name type="synonym">Arum esculentum</name>
    <dbReference type="NCBI Taxonomy" id="4460"/>
    <lineage>
        <taxon>Eukaryota</taxon>
        <taxon>Viridiplantae</taxon>
        <taxon>Streptophyta</taxon>
        <taxon>Embryophyta</taxon>
        <taxon>Tracheophyta</taxon>
        <taxon>Spermatophyta</taxon>
        <taxon>Magnoliopsida</taxon>
        <taxon>Liliopsida</taxon>
        <taxon>Araceae</taxon>
        <taxon>Aroideae</taxon>
        <taxon>Colocasieae</taxon>
        <taxon>Colocasia</taxon>
    </lineage>
</organism>
<comment type="caution">
    <text evidence="4">The sequence shown here is derived from an EMBL/GenBank/DDBJ whole genome shotgun (WGS) entry which is preliminary data.</text>
</comment>
<comment type="similarity">
    <text evidence="1">Belongs to the Ole e I family.</text>
</comment>
<feature type="signal peptide" evidence="3">
    <location>
        <begin position="1"/>
        <end position="19"/>
    </location>
</feature>
<accession>A0A843XPN8</accession>
<gene>
    <name evidence="4" type="ORF">Taro_054135</name>
</gene>
<dbReference type="EMBL" id="NMUH01010600">
    <property type="protein sequence ID" value="MQM21101.1"/>
    <property type="molecule type" value="Genomic_DNA"/>
</dbReference>
<keyword evidence="5" id="KW-1185">Reference proteome</keyword>
<dbReference type="Pfam" id="PF01190">
    <property type="entry name" value="Pollen_Ole_e_1"/>
    <property type="match status" value="1"/>
</dbReference>
<evidence type="ECO:0000313" key="5">
    <source>
        <dbReference type="Proteomes" id="UP000652761"/>
    </source>
</evidence>
<dbReference type="Proteomes" id="UP000652761">
    <property type="component" value="Unassembled WGS sequence"/>
</dbReference>
<proteinExistence type="inferred from homology"/>
<feature type="chain" id="PRO_5032335001" evidence="3">
    <location>
        <begin position="20"/>
        <end position="168"/>
    </location>
</feature>
<evidence type="ECO:0000256" key="3">
    <source>
        <dbReference type="SAM" id="SignalP"/>
    </source>
</evidence>
<dbReference type="OrthoDB" id="1896520at2759"/>
<dbReference type="InterPro" id="IPR006041">
    <property type="entry name" value="Pollen_Ole_e1_allergen"/>
</dbReference>
<name>A0A843XPN8_COLES</name>